<evidence type="ECO:0000313" key="2">
    <source>
        <dbReference type="WBParaSite" id="RSKR_0000309800.1"/>
    </source>
</evidence>
<proteinExistence type="predicted"/>
<sequence>MIPESIKKIGTLNTRSLKKDDTLMVLTREMVECGLDILVVTETRRIKECFLYGDAFMCYFGDFDKIGGVGFLIRKDLASCVVDIRFEGIRLGRMVLRLNGNYTTIVAAYSPTNDPKYNKEIIGFYKDLDSISKSKYQGSLFICGDFNGRLLGHDININSDAGVKQGDCLSPRLFTILVQYVMCQAKLEEYCMVIDDQKLDYLAYADDLVLIAKNSKDLQNMLDNFAEEAKKVNLVLNLSKCKMMSQTTRKGPLSTCKVEIFKTPLEEVETYEYLGQIISNKNKNAMSNELSHRLRKFWKAYHVNKNMLGEKKLSLKLKVEIFKSEGIVEFISQQKLNFIGQRLRQQAPRPLPLIANWIPKANNKVKKRRVGRPCLRYFDCMKKIKDWKQIVNNNEEWSKVDYRLIT</sequence>
<protein>
    <submittedName>
        <fullName evidence="2">Reverse transcriptase domain-containing protein</fullName>
    </submittedName>
</protein>
<evidence type="ECO:0000313" key="1">
    <source>
        <dbReference type="Proteomes" id="UP000095286"/>
    </source>
</evidence>
<dbReference type="WBParaSite" id="RSKR_0000309800.1">
    <property type="protein sequence ID" value="RSKR_0000309800.1"/>
    <property type="gene ID" value="RSKR_0000309800"/>
</dbReference>
<organism evidence="1 2">
    <name type="scientific">Rhabditophanes sp. KR3021</name>
    <dbReference type="NCBI Taxonomy" id="114890"/>
    <lineage>
        <taxon>Eukaryota</taxon>
        <taxon>Metazoa</taxon>
        <taxon>Ecdysozoa</taxon>
        <taxon>Nematoda</taxon>
        <taxon>Chromadorea</taxon>
        <taxon>Rhabditida</taxon>
        <taxon>Tylenchina</taxon>
        <taxon>Panagrolaimomorpha</taxon>
        <taxon>Strongyloidoidea</taxon>
        <taxon>Alloionematidae</taxon>
        <taxon>Rhabditophanes</taxon>
    </lineage>
</organism>
<reference evidence="2" key="1">
    <citation type="submission" date="2016-11" db="UniProtKB">
        <authorList>
            <consortium name="WormBaseParasite"/>
        </authorList>
    </citation>
    <scope>IDENTIFICATION</scope>
    <source>
        <strain evidence="2">KR3021</strain>
    </source>
</reference>
<dbReference type="Proteomes" id="UP000095286">
    <property type="component" value="Unplaced"/>
</dbReference>
<accession>A0AC35TQ53</accession>
<name>A0AC35TQ53_9BILA</name>